<feature type="transmembrane region" description="Helical" evidence="1">
    <location>
        <begin position="166"/>
        <end position="186"/>
    </location>
</feature>
<organism evidence="3 4">
    <name type="scientific">Enterocloster hominis</name>
    <name type="common">ex Hitch et al. 2024</name>
    <dbReference type="NCBI Taxonomy" id="1917870"/>
    <lineage>
        <taxon>Bacteria</taxon>
        <taxon>Bacillati</taxon>
        <taxon>Bacillota</taxon>
        <taxon>Clostridia</taxon>
        <taxon>Lachnospirales</taxon>
        <taxon>Lachnospiraceae</taxon>
        <taxon>Enterocloster</taxon>
    </lineage>
</organism>
<name>A0ABV1DAD4_9FIRM</name>
<feature type="transmembrane region" description="Helical" evidence="1">
    <location>
        <begin position="7"/>
        <end position="26"/>
    </location>
</feature>
<feature type="domain" description="Phosphatidic acid phosphatase type 2/haloperoxidase" evidence="2">
    <location>
        <begin position="133"/>
        <end position="215"/>
    </location>
</feature>
<keyword evidence="1" id="KW-1133">Transmembrane helix</keyword>
<dbReference type="EMBL" id="JBBMFM010000050">
    <property type="protein sequence ID" value="MEQ2426104.1"/>
    <property type="molecule type" value="Genomic_DNA"/>
</dbReference>
<protein>
    <submittedName>
        <fullName evidence="3">Phosphatase PAP2 family protein</fullName>
    </submittedName>
</protein>
<sequence length="221" mass="25094">MQKKSKKCIIMTGILFLIFMLFTVMIKTLDVQPVGPEQSMIGLATLNQFVFNLFGVNLLWYSITDWLGVVAIVIALGFAILGLIQLIRRKSIWKVDPRILLLGAFYFIVIVFYVFFEVVIINYRPVILSQSLEASFPSSHAMIVICIMVTAMLQFHYYLRDRKVCLWIMDIASVLIVAVTVVGRLISGVHWFTDIVAGILLSSALIILYYAALKYIEEKKG</sequence>
<dbReference type="SUPFAM" id="SSF48317">
    <property type="entry name" value="Acid phosphatase/Vanadium-dependent haloperoxidase"/>
    <property type="match status" value="1"/>
</dbReference>
<evidence type="ECO:0000313" key="3">
    <source>
        <dbReference type="EMBL" id="MEQ2426104.1"/>
    </source>
</evidence>
<dbReference type="Proteomes" id="UP001454086">
    <property type="component" value="Unassembled WGS sequence"/>
</dbReference>
<evidence type="ECO:0000313" key="4">
    <source>
        <dbReference type="Proteomes" id="UP001454086"/>
    </source>
</evidence>
<proteinExistence type="predicted"/>
<dbReference type="Gene3D" id="1.20.144.10">
    <property type="entry name" value="Phosphatidic acid phosphatase type 2/haloperoxidase"/>
    <property type="match status" value="1"/>
</dbReference>
<reference evidence="3 4" key="1">
    <citation type="submission" date="2024-03" db="EMBL/GenBank/DDBJ databases">
        <title>Human intestinal bacterial collection.</title>
        <authorList>
            <person name="Pauvert C."/>
            <person name="Hitch T.C.A."/>
            <person name="Clavel T."/>
        </authorList>
    </citation>
    <scope>NUCLEOTIDE SEQUENCE [LARGE SCALE GENOMIC DNA]</scope>
    <source>
        <strain evidence="3 4">CLA-SR-H021</strain>
    </source>
</reference>
<dbReference type="RefSeq" id="WP_040379781.1">
    <property type="nucleotide sequence ID" value="NZ_JBBMFM010000050.1"/>
</dbReference>
<dbReference type="InterPro" id="IPR036938">
    <property type="entry name" value="PAP2/HPO_sf"/>
</dbReference>
<dbReference type="Pfam" id="PF01569">
    <property type="entry name" value="PAP2"/>
    <property type="match status" value="1"/>
</dbReference>
<accession>A0ABV1DAD4</accession>
<keyword evidence="1" id="KW-0812">Transmembrane</keyword>
<feature type="transmembrane region" description="Helical" evidence="1">
    <location>
        <begin position="192"/>
        <end position="212"/>
    </location>
</feature>
<evidence type="ECO:0000259" key="2">
    <source>
        <dbReference type="Pfam" id="PF01569"/>
    </source>
</evidence>
<evidence type="ECO:0000256" key="1">
    <source>
        <dbReference type="SAM" id="Phobius"/>
    </source>
</evidence>
<keyword evidence="4" id="KW-1185">Reference proteome</keyword>
<comment type="caution">
    <text evidence="3">The sequence shown here is derived from an EMBL/GenBank/DDBJ whole genome shotgun (WGS) entry which is preliminary data.</text>
</comment>
<feature type="transmembrane region" description="Helical" evidence="1">
    <location>
        <begin position="99"/>
        <end position="121"/>
    </location>
</feature>
<feature type="transmembrane region" description="Helical" evidence="1">
    <location>
        <begin position="66"/>
        <end position="87"/>
    </location>
</feature>
<gene>
    <name evidence="3" type="ORF">WMQ36_14105</name>
</gene>
<dbReference type="InterPro" id="IPR000326">
    <property type="entry name" value="PAP2/HPO"/>
</dbReference>
<feature type="transmembrane region" description="Helical" evidence="1">
    <location>
        <begin position="141"/>
        <end position="159"/>
    </location>
</feature>
<keyword evidence="1" id="KW-0472">Membrane</keyword>